<accession>A0A4C1XWI2</accession>
<organism evidence="1 2">
    <name type="scientific">Eumeta variegata</name>
    <name type="common">Bagworm moth</name>
    <name type="synonym">Eumeta japonica</name>
    <dbReference type="NCBI Taxonomy" id="151549"/>
    <lineage>
        <taxon>Eukaryota</taxon>
        <taxon>Metazoa</taxon>
        <taxon>Ecdysozoa</taxon>
        <taxon>Arthropoda</taxon>
        <taxon>Hexapoda</taxon>
        <taxon>Insecta</taxon>
        <taxon>Pterygota</taxon>
        <taxon>Neoptera</taxon>
        <taxon>Endopterygota</taxon>
        <taxon>Lepidoptera</taxon>
        <taxon>Glossata</taxon>
        <taxon>Ditrysia</taxon>
        <taxon>Tineoidea</taxon>
        <taxon>Psychidae</taxon>
        <taxon>Oiketicinae</taxon>
        <taxon>Eumeta</taxon>
    </lineage>
</organism>
<name>A0A4C1XWI2_EUMVA</name>
<dbReference type="Proteomes" id="UP000299102">
    <property type="component" value="Unassembled WGS sequence"/>
</dbReference>
<comment type="caution">
    <text evidence="1">The sequence shown here is derived from an EMBL/GenBank/DDBJ whole genome shotgun (WGS) entry which is preliminary data.</text>
</comment>
<evidence type="ECO:0000313" key="1">
    <source>
        <dbReference type="EMBL" id="GBP66587.1"/>
    </source>
</evidence>
<reference evidence="1 2" key="1">
    <citation type="journal article" date="2019" name="Commun. Biol.">
        <title>The bagworm genome reveals a unique fibroin gene that provides high tensile strength.</title>
        <authorList>
            <person name="Kono N."/>
            <person name="Nakamura H."/>
            <person name="Ohtoshi R."/>
            <person name="Tomita M."/>
            <person name="Numata K."/>
            <person name="Arakawa K."/>
        </authorList>
    </citation>
    <scope>NUCLEOTIDE SEQUENCE [LARGE SCALE GENOMIC DNA]</scope>
</reference>
<proteinExistence type="predicted"/>
<dbReference type="OrthoDB" id="408743at2759"/>
<evidence type="ECO:0000313" key="2">
    <source>
        <dbReference type="Proteomes" id="UP000299102"/>
    </source>
</evidence>
<dbReference type="AlphaFoldDB" id="A0A4C1XWI2"/>
<dbReference type="EMBL" id="BGZK01000962">
    <property type="protein sequence ID" value="GBP66587.1"/>
    <property type="molecule type" value="Genomic_DNA"/>
</dbReference>
<sequence>MSDFQGLMMEPEDKHRNSIMKQRILAVFGLVEIVLRCTVTMNDFQGLMMQSLITELEVWKLHRQTLKVNRGQNPGQFQQAQIWDQLDHRFAKLPKLCDSDTTSCADALSQAMLSVADDTFPLKKHCVVGIPSPPW</sequence>
<protein>
    <submittedName>
        <fullName evidence="1">Uncharacterized protein</fullName>
    </submittedName>
</protein>
<gene>
    <name evidence="1" type="ORF">EVAR_47843_1</name>
</gene>
<keyword evidence="2" id="KW-1185">Reference proteome</keyword>